<dbReference type="GO" id="GO:0050660">
    <property type="term" value="F:flavin adenine dinucleotide binding"/>
    <property type="evidence" value="ECO:0007669"/>
    <property type="project" value="InterPro"/>
</dbReference>
<evidence type="ECO:0000313" key="11">
    <source>
        <dbReference type="EMBL" id="CAB5011830.1"/>
    </source>
</evidence>
<dbReference type="AlphaFoldDB" id="A0A6J7Q262"/>
<dbReference type="InterPro" id="IPR037069">
    <property type="entry name" value="AcylCoA_DH/ox_N_sf"/>
</dbReference>
<comment type="cofactor">
    <cofactor evidence="1">
        <name>FAD</name>
        <dbReference type="ChEBI" id="CHEBI:57692"/>
    </cofactor>
</comment>
<evidence type="ECO:0000256" key="3">
    <source>
        <dbReference type="ARBA" id="ARBA00022630"/>
    </source>
</evidence>
<dbReference type="EMBL" id="CAEZYK010000026">
    <property type="protein sequence ID" value="CAB4721101.1"/>
    <property type="molecule type" value="Genomic_DNA"/>
</dbReference>
<accession>A0A6J7Q262</accession>
<feature type="domain" description="Acyl-CoA dehydrogenase/oxidase C-terminal" evidence="6">
    <location>
        <begin position="220"/>
        <end position="346"/>
    </location>
</feature>
<dbReference type="InterPro" id="IPR009100">
    <property type="entry name" value="AcylCoA_DH/oxidase_NM_dom_sf"/>
</dbReference>
<evidence type="ECO:0000256" key="4">
    <source>
        <dbReference type="ARBA" id="ARBA00022827"/>
    </source>
</evidence>
<evidence type="ECO:0000259" key="6">
    <source>
        <dbReference type="Pfam" id="PF00441"/>
    </source>
</evidence>
<evidence type="ECO:0000313" key="10">
    <source>
        <dbReference type="EMBL" id="CAB4968201.1"/>
    </source>
</evidence>
<keyword evidence="3" id="KW-0285">Flavoprotein</keyword>
<dbReference type="Pfam" id="PF02771">
    <property type="entry name" value="Acyl-CoA_dh_N"/>
    <property type="match status" value="1"/>
</dbReference>
<protein>
    <submittedName>
        <fullName evidence="11">Unannotated protein</fullName>
    </submittedName>
</protein>
<proteinExistence type="inferred from homology"/>
<keyword evidence="5" id="KW-0560">Oxidoreductase</keyword>
<evidence type="ECO:0000256" key="1">
    <source>
        <dbReference type="ARBA" id="ARBA00001974"/>
    </source>
</evidence>
<evidence type="ECO:0000259" key="7">
    <source>
        <dbReference type="Pfam" id="PF02771"/>
    </source>
</evidence>
<name>A0A6J7Q262_9ZZZZ</name>
<dbReference type="InterPro" id="IPR013786">
    <property type="entry name" value="AcylCoA_DH/ox_N"/>
</dbReference>
<evidence type="ECO:0000313" key="9">
    <source>
        <dbReference type="EMBL" id="CAB4893635.1"/>
    </source>
</evidence>
<dbReference type="SUPFAM" id="SSF47203">
    <property type="entry name" value="Acyl-CoA dehydrogenase C-terminal domain-like"/>
    <property type="match status" value="1"/>
</dbReference>
<keyword evidence="4" id="KW-0274">FAD</keyword>
<dbReference type="CDD" id="cd00567">
    <property type="entry name" value="ACAD"/>
    <property type="match status" value="1"/>
</dbReference>
<dbReference type="Gene3D" id="2.40.110.10">
    <property type="entry name" value="Butyryl-CoA Dehydrogenase, subunit A, domain 2"/>
    <property type="match status" value="1"/>
</dbReference>
<gene>
    <name evidence="8" type="ORF">UFOPK2683_00626</name>
    <name evidence="9" type="ORF">UFOPK3605_00061</name>
    <name evidence="10" type="ORF">UFOPK3897_00065</name>
    <name evidence="11" type="ORF">UFOPK4121_00094</name>
</gene>
<dbReference type="GO" id="GO:0003995">
    <property type="term" value="F:acyl-CoA dehydrogenase activity"/>
    <property type="evidence" value="ECO:0007669"/>
    <property type="project" value="TreeGrafter"/>
</dbReference>
<dbReference type="SUPFAM" id="SSF56645">
    <property type="entry name" value="Acyl-CoA dehydrogenase NM domain-like"/>
    <property type="match status" value="1"/>
</dbReference>
<reference evidence="11" key="1">
    <citation type="submission" date="2020-05" db="EMBL/GenBank/DDBJ databases">
        <authorList>
            <person name="Chiriac C."/>
            <person name="Salcher M."/>
            <person name="Ghai R."/>
            <person name="Kavagutti S V."/>
        </authorList>
    </citation>
    <scope>NUCLEOTIDE SEQUENCE</scope>
</reference>
<dbReference type="PANTHER" id="PTHR43884:SF20">
    <property type="entry name" value="ACYL-COA DEHYDROGENASE FADE28"/>
    <property type="match status" value="1"/>
</dbReference>
<dbReference type="Gene3D" id="1.10.540.10">
    <property type="entry name" value="Acyl-CoA dehydrogenase/oxidase, N-terminal domain"/>
    <property type="match status" value="1"/>
</dbReference>
<dbReference type="EMBL" id="CAFBPQ010000001">
    <property type="protein sequence ID" value="CAB5011830.1"/>
    <property type="molecule type" value="Genomic_DNA"/>
</dbReference>
<evidence type="ECO:0000256" key="2">
    <source>
        <dbReference type="ARBA" id="ARBA00009347"/>
    </source>
</evidence>
<dbReference type="EMBL" id="CAFBOF010000001">
    <property type="protein sequence ID" value="CAB4968201.1"/>
    <property type="molecule type" value="Genomic_DNA"/>
</dbReference>
<dbReference type="Pfam" id="PF00441">
    <property type="entry name" value="Acyl-CoA_dh_1"/>
    <property type="match status" value="1"/>
</dbReference>
<comment type="similarity">
    <text evidence="2">Belongs to the acyl-CoA dehydrogenase family.</text>
</comment>
<evidence type="ECO:0000256" key="5">
    <source>
        <dbReference type="ARBA" id="ARBA00023002"/>
    </source>
</evidence>
<feature type="domain" description="Acyl-CoA dehydrogenase/oxidase N-terminal" evidence="7">
    <location>
        <begin position="6"/>
        <end position="118"/>
    </location>
</feature>
<dbReference type="InterPro" id="IPR046373">
    <property type="entry name" value="Acyl-CoA_Oxase/DH_mid-dom_sf"/>
</dbReference>
<evidence type="ECO:0000313" key="8">
    <source>
        <dbReference type="EMBL" id="CAB4721101.1"/>
    </source>
</evidence>
<dbReference type="EMBL" id="CAFBMM010000001">
    <property type="protein sequence ID" value="CAB4893635.1"/>
    <property type="molecule type" value="Genomic_DNA"/>
</dbReference>
<dbReference type="PANTHER" id="PTHR43884">
    <property type="entry name" value="ACYL-COA DEHYDROGENASE"/>
    <property type="match status" value="1"/>
</dbReference>
<dbReference type="Gene3D" id="1.20.140.10">
    <property type="entry name" value="Butyryl-CoA Dehydrogenase, subunit A, domain 3"/>
    <property type="match status" value="1"/>
</dbReference>
<organism evidence="11">
    <name type="scientific">freshwater metagenome</name>
    <dbReference type="NCBI Taxonomy" id="449393"/>
    <lineage>
        <taxon>unclassified sequences</taxon>
        <taxon>metagenomes</taxon>
        <taxon>ecological metagenomes</taxon>
    </lineage>
</organism>
<dbReference type="InterPro" id="IPR036250">
    <property type="entry name" value="AcylCo_DH-like_C"/>
</dbReference>
<sequence length="371" mass="39600">MNFELNEEQEAVRELAEQIFSSLSSVERVKEIEASDDRIDRDLWSALADANILGLAIPEAYGGSDLGLLELTLALEQQGRVVAPVPLAATTVSGALAISEFGTDAQKERILPGVVKGEIILSAALAEIGVNDPLNPQVQATLVLDRWSLSGTKFAVPAGMQADILVVPARTPDGVAVFLVDTNDPSLSRVSAFTTDRSQVAHVTFLDSPAEMLGNGGHPGERIVQWILDRSIISLCAIQIGVCEAAVKMAANYTSAREQFGRPLSAFQATQVRAADAYIDTEAIRVTTLLAAWKADAGQEITADALVAKWWAAEAGQRVVHAVQHLHGGVGADIEYPVHRYFLWGKQIEDTLGGANATLESLGRVLAKMGV</sequence>
<dbReference type="InterPro" id="IPR009075">
    <property type="entry name" value="AcylCo_DH/oxidase_C"/>
</dbReference>